<proteinExistence type="predicted"/>
<gene>
    <name evidence="3" type="primary">gcsA_2</name>
    <name evidence="3" type="ORF">NCTC12022_01706</name>
</gene>
<dbReference type="Proteomes" id="UP000251942">
    <property type="component" value="Unassembled WGS sequence"/>
</dbReference>
<reference evidence="3 4" key="1">
    <citation type="submission" date="2018-06" db="EMBL/GenBank/DDBJ databases">
        <authorList>
            <consortium name="Pathogen Informatics"/>
            <person name="Doyle S."/>
        </authorList>
    </citation>
    <scope>NUCLEOTIDE SEQUENCE [LARGE SCALE GENOMIC DNA]</scope>
    <source>
        <strain evidence="3 4">NCTC12022</strain>
    </source>
</reference>
<dbReference type="Pfam" id="PF02347">
    <property type="entry name" value="GDC-P"/>
    <property type="match status" value="1"/>
</dbReference>
<dbReference type="AlphaFoldDB" id="A0A2X1RR63"/>
<dbReference type="SUPFAM" id="SSF53383">
    <property type="entry name" value="PLP-dependent transferases"/>
    <property type="match status" value="1"/>
</dbReference>
<sequence>MPYIPHTDEDTQAMLASIGAKQTQDLFDEIPSSLLYGELKNIPAGLSEMAMLKEAQRLADKNQNGICLLVQAAMSIISRLQCGILHHAVSF</sequence>
<dbReference type="InterPro" id="IPR049315">
    <property type="entry name" value="GDC-P_N"/>
</dbReference>
<accession>A0A2X1RR63</accession>
<dbReference type="PANTHER" id="PTHR42806">
    <property type="entry name" value="GLYCINE CLEAVAGE SYSTEM P-PROTEIN"/>
    <property type="match status" value="1"/>
</dbReference>
<name>A0A2X1RR63_9GAMM</name>
<dbReference type="PANTHER" id="PTHR42806:SF1">
    <property type="entry name" value="GLYCINE DEHYDROGENASE (DECARBOXYLATING)"/>
    <property type="match status" value="1"/>
</dbReference>
<dbReference type="InterPro" id="IPR023010">
    <property type="entry name" value="GcvPA"/>
</dbReference>
<keyword evidence="1 3" id="KW-0560">Oxidoreductase</keyword>
<evidence type="ECO:0000256" key="1">
    <source>
        <dbReference type="ARBA" id="ARBA00023002"/>
    </source>
</evidence>
<evidence type="ECO:0000313" key="3">
    <source>
        <dbReference type="EMBL" id="SPX60969.1"/>
    </source>
</evidence>
<dbReference type="GO" id="GO:0004375">
    <property type="term" value="F:glycine dehydrogenase (decarboxylating) activity"/>
    <property type="evidence" value="ECO:0007669"/>
    <property type="project" value="UniProtKB-EC"/>
</dbReference>
<protein>
    <submittedName>
        <fullName evidence="3">Glycine dehydrogenase subunit 1</fullName>
        <ecNumber evidence="3">1.4.4.2</ecNumber>
    </submittedName>
</protein>
<dbReference type="EC" id="1.4.4.2" evidence="3"/>
<evidence type="ECO:0000259" key="2">
    <source>
        <dbReference type="Pfam" id="PF02347"/>
    </source>
</evidence>
<evidence type="ECO:0000313" key="4">
    <source>
        <dbReference type="Proteomes" id="UP000251942"/>
    </source>
</evidence>
<dbReference type="GO" id="GO:0009116">
    <property type="term" value="P:nucleoside metabolic process"/>
    <property type="evidence" value="ECO:0007669"/>
    <property type="project" value="InterPro"/>
</dbReference>
<dbReference type="InterPro" id="IPR015424">
    <property type="entry name" value="PyrdxlP-dep_Trfase"/>
</dbReference>
<organism evidence="3 4">
    <name type="scientific">Legionella feeleii</name>
    <dbReference type="NCBI Taxonomy" id="453"/>
    <lineage>
        <taxon>Bacteria</taxon>
        <taxon>Pseudomonadati</taxon>
        <taxon>Pseudomonadota</taxon>
        <taxon>Gammaproteobacteria</taxon>
        <taxon>Legionellales</taxon>
        <taxon>Legionellaceae</taxon>
        <taxon>Legionella</taxon>
    </lineage>
</organism>
<feature type="domain" description="Glycine cleavage system P-protein N-terminal" evidence="2">
    <location>
        <begin position="3"/>
        <end position="64"/>
    </location>
</feature>
<dbReference type="EMBL" id="UASS01000013">
    <property type="protein sequence ID" value="SPX60969.1"/>
    <property type="molecule type" value="Genomic_DNA"/>
</dbReference>